<evidence type="ECO:0000313" key="2">
    <source>
        <dbReference type="EMBL" id="KAK2117505.1"/>
    </source>
</evidence>
<feature type="compositionally biased region" description="Basic residues" evidence="1">
    <location>
        <begin position="123"/>
        <end position="134"/>
    </location>
</feature>
<gene>
    <name evidence="2" type="ORF">P7K49_004391</name>
</gene>
<proteinExistence type="predicted"/>
<evidence type="ECO:0000313" key="3">
    <source>
        <dbReference type="Proteomes" id="UP001266305"/>
    </source>
</evidence>
<comment type="caution">
    <text evidence="2">The sequence shown here is derived from an EMBL/GenBank/DDBJ whole genome shotgun (WGS) entry which is preliminary data.</text>
</comment>
<dbReference type="Proteomes" id="UP001266305">
    <property type="component" value="Unassembled WGS sequence"/>
</dbReference>
<name>A0ABQ9W7N7_SAGOE</name>
<protein>
    <submittedName>
        <fullName evidence="2">Uncharacterized protein</fullName>
    </submittedName>
</protein>
<organism evidence="2 3">
    <name type="scientific">Saguinus oedipus</name>
    <name type="common">Cotton-top tamarin</name>
    <name type="synonym">Oedipomidas oedipus</name>
    <dbReference type="NCBI Taxonomy" id="9490"/>
    <lineage>
        <taxon>Eukaryota</taxon>
        <taxon>Metazoa</taxon>
        <taxon>Chordata</taxon>
        <taxon>Craniata</taxon>
        <taxon>Vertebrata</taxon>
        <taxon>Euteleostomi</taxon>
        <taxon>Mammalia</taxon>
        <taxon>Eutheria</taxon>
        <taxon>Euarchontoglires</taxon>
        <taxon>Primates</taxon>
        <taxon>Haplorrhini</taxon>
        <taxon>Platyrrhini</taxon>
        <taxon>Cebidae</taxon>
        <taxon>Callitrichinae</taxon>
        <taxon>Saguinus</taxon>
    </lineage>
</organism>
<dbReference type="EMBL" id="JASSZA010000002">
    <property type="protein sequence ID" value="KAK2117505.1"/>
    <property type="molecule type" value="Genomic_DNA"/>
</dbReference>
<sequence>MRWGLHGARAGCSHLCSSPRHTQTTLGPVSRIFCRRAVCEPRSPAPAHSRLRLCARHRTWARHVTPAAIFLPGSRARVPARAEGAGLGPGSRVREGGAGHFGPLGLSPGVGRGLAVSEATPGRRPRGFRARPHSQRAEPAPAQLLPAGAPGAWGSRGGRAAGLPGLRALPERRPGFAPRGALRTRLHLQQAGKGRKPPSSALFSRHTRPIKALVWKRSPTP</sequence>
<accession>A0ABQ9W7N7</accession>
<keyword evidence="3" id="KW-1185">Reference proteome</keyword>
<feature type="region of interest" description="Disordered" evidence="1">
    <location>
        <begin position="187"/>
        <end position="221"/>
    </location>
</feature>
<feature type="region of interest" description="Disordered" evidence="1">
    <location>
        <begin position="113"/>
        <end position="145"/>
    </location>
</feature>
<reference evidence="2 3" key="1">
    <citation type="submission" date="2023-05" db="EMBL/GenBank/DDBJ databases">
        <title>B98-5 Cell Line De Novo Hybrid Assembly: An Optical Mapping Approach.</title>
        <authorList>
            <person name="Kananen K."/>
            <person name="Auerbach J.A."/>
            <person name="Kautto E."/>
            <person name="Blachly J.S."/>
        </authorList>
    </citation>
    <scope>NUCLEOTIDE SEQUENCE [LARGE SCALE GENOMIC DNA]</scope>
    <source>
        <strain evidence="2">B95-8</strain>
        <tissue evidence="2">Cell line</tissue>
    </source>
</reference>
<evidence type="ECO:0000256" key="1">
    <source>
        <dbReference type="SAM" id="MobiDB-lite"/>
    </source>
</evidence>